<evidence type="ECO:0000256" key="1">
    <source>
        <dbReference type="SAM" id="MobiDB-lite"/>
    </source>
</evidence>
<keyword evidence="3" id="KW-1185">Reference proteome</keyword>
<accession>A0AAV7VH71</accession>
<dbReference type="AlphaFoldDB" id="A0AAV7VH71"/>
<organism evidence="2 3">
    <name type="scientific">Pleurodeles waltl</name>
    <name type="common">Iberian ribbed newt</name>
    <dbReference type="NCBI Taxonomy" id="8319"/>
    <lineage>
        <taxon>Eukaryota</taxon>
        <taxon>Metazoa</taxon>
        <taxon>Chordata</taxon>
        <taxon>Craniata</taxon>
        <taxon>Vertebrata</taxon>
        <taxon>Euteleostomi</taxon>
        <taxon>Amphibia</taxon>
        <taxon>Batrachia</taxon>
        <taxon>Caudata</taxon>
        <taxon>Salamandroidea</taxon>
        <taxon>Salamandridae</taxon>
        <taxon>Pleurodelinae</taxon>
        <taxon>Pleurodeles</taxon>
    </lineage>
</organism>
<feature type="compositionally biased region" description="Basic and acidic residues" evidence="1">
    <location>
        <begin position="71"/>
        <end position="87"/>
    </location>
</feature>
<sequence>MHGGRGQATKEDGRLSPELRASAVPRRRRGPAEAEKSPYCTSKPSHNLELPTQTSTTGRRDLTGRQSASEGKGEKWPTEREEPRLLDQKTGSLKDGGTQPGRP</sequence>
<gene>
    <name evidence="2" type="ORF">NDU88_003884</name>
</gene>
<feature type="compositionally biased region" description="Basic and acidic residues" evidence="1">
    <location>
        <begin position="8"/>
        <end position="17"/>
    </location>
</feature>
<proteinExistence type="predicted"/>
<evidence type="ECO:0000313" key="3">
    <source>
        <dbReference type="Proteomes" id="UP001066276"/>
    </source>
</evidence>
<feature type="compositionally biased region" description="Polar residues" evidence="1">
    <location>
        <begin position="39"/>
        <end position="57"/>
    </location>
</feature>
<name>A0AAV7VH71_PLEWA</name>
<dbReference type="EMBL" id="JANPWB010000003">
    <property type="protein sequence ID" value="KAJ1200056.1"/>
    <property type="molecule type" value="Genomic_DNA"/>
</dbReference>
<evidence type="ECO:0000313" key="2">
    <source>
        <dbReference type="EMBL" id="KAJ1200056.1"/>
    </source>
</evidence>
<dbReference type="Proteomes" id="UP001066276">
    <property type="component" value="Chromosome 2_1"/>
</dbReference>
<comment type="caution">
    <text evidence="2">The sequence shown here is derived from an EMBL/GenBank/DDBJ whole genome shotgun (WGS) entry which is preliminary data.</text>
</comment>
<reference evidence="2" key="1">
    <citation type="journal article" date="2022" name="bioRxiv">
        <title>Sequencing and chromosome-scale assembly of the giantPleurodeles waltlgenome.</title>
        <authorList>
            <person name="Brown T."/>
            <person name="Elewa A."/>
            <person name="Iarovenko S."/>
            <person name="Subramanian E."/>
            <person name="Araus A.J."/>
            <person name="Petzold A."/>
            <person name="Susuki M."/>
            <person name="Suzuki K.-i.T."/>
            <person name="Hayashi T."/>
            <person name="Toyoda A."/>
            <person name="Oliveira C."/>
            <person name="Osipova E."/>
            <person name="Leigh N.D."/>
            <person name="Simon A."/>
            <person name="Yun M.H."/>
        </authorList>
    </citation>
    <scope>NUCLEOTIDE SEQUENCE</scope>
    <source>
        <strain evidence="2">20211129_DDA</strain>
        <tissue evidence="2">Liver</tissue>
    </source>
</reference>
<protein>
    <submittedName>
        <fullName evidence="2">Uncharacterized protein</fullName>
    </submittedName>
</protein>
<feature type="region of interest" description="Disordered" evidence="1">
    <location>
        <begin position="1"/>
        <end position="103"/>
    </location>
</feature>